<feature type="compositionally biased region" description="Basic and acidic residues" evidence="1">
    <location>
        <begin position="1"/>
        <end position="16"/>
    </location>
</feature>
<dbReference type="Proteomes" id="UP000729402">
    <property type="component" value="Unassembled WGS sequence"/>
</dbReference>
<dbReference type="PANTHER" id="PTHR12298:SF4">
    <property type="entry name" value="PROGRAMMED CELL DEATH PROTEIN 2"/>
    <property type="match status" value="1"/>
</dbReference>
<dbReference type="PANTHER" id="PTHR12298">
    <property type="entry name" value="PCDC2 PROGRAMMED CELL DEATH PROTEIN 2 -RELATED"/>
    <property type="match status" value="1"/>
</dbReference>
<dbReference type="EMBL" id="JAAALK010000286">
    <property type="protein sequence ID" value="KAG8063722.1"/>
    <property type="molecule type" value="Genomic_DNA"/>
</dbReference>
<gene>
    <name evidence="2" type="ORF">GUJ93_ZPchr0003g17005</name>
</gene>
<evidence type="ECO:0000256" key="1">
    <source>
        <dbReference type="SAM" id="MobiDB-lite"/>
    </source>
</evidence>
<accession>A0A8J5V7T0</accession>
<proteinExistence type="predicted"/>
<name>A0A8J5V7T0_ZIZPA</name>
<feature type="compositionally biased region" description="Polar residues" evidence="1">
    <location>
        <begin position="196"/>
        <end position="205"/>
    </location>
</feature>
<feature type="region of interest" description="Disordered" evidence="1">
    <location>
        <begin position="1"/>
        <end position="38"/>
    </location>
</feature>
<reference evidence="2" key="1">
    <citation type="journal article" date="2021" name="bioRxiv">
        <title>Whole Genome Assembly and Annotation of Northern Wild Rice, Zizania palustris L., Supports a Whole Genome Duplication in the Zizania Genus.</title>
        <authorList>
            <person name="Haas M."/>
            <person name="Kono T."/>
            <person name="Macchietto M."/>
            <person name="Millas R."/>
            <person name="McGilp L."/>
            <person name="Shao M."/>
            <person name="Duquette J."/>
            <person name="Hirsch C.N."/>
            <person name="Kimball J."/>
        </authorList>
    </citation>
    <scope>NUCLEOTIDE SEQUENCE</scope>
    <source>
        <tissue evidence="2">Fresh leaf tissue</tissue>
    </source>
</reference>
<dbReference type="AlphaFoldDB" id="A0A8J5V7T0"/>
<protein>
    <submittedName>
        <fullName evidence="2">Uncharacterized protein</fullName>
    </submittedName>
</protein>
<comment type="caution">
    <text evidence="2">The sequence shown here is derived from an EMBL/GenBank/DDBJ whole genome shotgun (WGS) entry which is preliminary data.</text>
</comment>
<keyword evidence="3" id="KW-1185">Reference proteome</keyword>
<reference evidence="2" key="2">
    <citation type="submission" date="2021-02" db="EMBL/GenBank/DDBJ databases">
        <authorList>
            <person name="Kimball J.A."/>
            <person name="Haas M.W."/>
            <person name="Macchietto M."/>
            <person name="Kono T."/>
            <person name="Duquette J."/>
            <person name="Shao M."/>
        </authorList>
    </citation>
    <scope>NUCLEOTIDE SEQUENCE</scope>
    <source>
        <tissue evidence="2">Fresh leaf tissue</tissue>
    </source>
</reference>
<dbReference type="OrthoDB" id="443682at2759"/>
<evidence type="ECO:0000313" key="2">
    <source>
        <dbReference type="EMBL" id="KAG8063722.1"/>
    </source>
</evidence>
<feature type="region of interest" description="Disordered" evidence="1">
    <location>
        <begin position="196"/>
        <end position="216"/>
    </location>
</feature>
<organism evidence="2 3">
    <name type="scientific">Zizania palustris</name>
    <name type="common">Northern wild rice</name>
    <dbReference type="NCBI Taxonomy" id="103762"/>
    <lineage>
        <taxon>Eukaryota</taxon>
        <taxon>Viridiplantae</taxon>
        <taxon>Streptophyta</taxon>
        <taxon>Embryophyta</taxon>
        <taxon>Tracheophyta</taxon>
        <taxon>Spermatophyta</taxon>
        <taxon>Magnoliopsida</taxon>
        <taxon>Liliopsida</taxon>
        <taxon>Poales</taxon>
        <taxon>Poaceae</taxon>
        <taxon>BOP clade</taxon>
        <taxon>Oryzoideae</taxon>
        <taxon>Oryzeae</taxon>
        <taxon>Zizaniinae</taxon>
        <taxon>Zizania</taxon>
    </lineage>
</organism>
<evidence type="ECO:0000313" key="3">
    <source>
        <dbReference type="Proteomes" id="UP000729402"/>
    </source>
</evidence>
<sequence>MESKADKLHDEPELPHRPPSAAGGGGADYEAQDEKEEEAEVTLGFLEKPKREGLLLRHLFPSKAGCIPVPAWLDSVNLPSGNSNCCGFCCEPLQFVLQVRALCMVEIDAPIEDNAAAFHRTLFMFMCPSMVWLLRDQHDQWKHRQGNPCRSVKVSWCHLPLVMPLLNCKRAHYCSEKRQALHWRSGHKNDDVQLINSSETSSSVQPAIGKVPASKS</sequence>